<dbReference type="Gene3D" id="3.40.50.12780">
    <property type="entry name" value="N-terminal domain of ligase-like"/>
    <property type="match status" value="1"/>
</dbReference>
<dbReference type="SUPFAM" id="SSF56801">
    <property type="entry name" value="Acetyl-CoA synthetase-like"/>
    <property type="match status" value="1"/>
</dbReference>
<name>A0A7G2CQ07_9TRYP</name>
<dbReference type="PANTHER" id="PTHR43272">
    <property type="entry name" value="LONG-CHAIN-FATTY-ACID--COA LIGASE"/>
    <property type="match status" value="1"/>
</dbReference>
<dbReference type="GO" id="GO:0004467">
    <property type="term" value="F:long-chain fatty acid-CoA ligase activity"/>
    <property type="evidence" value="ECO:0007669"/>
    <property type="project" value="TreeGrafter"/>
</dbReference>
<dbReference type="AlphaFoldDB" id="A0A7G2CQ07"/>
<dbReference type="InterPro" id="IPR000873">
    <property type="entry name" value="AMP-dep_synth/lig_dom"/>
</dbReference>
<reference evidence="2 3" key="1">
    <citation type="submission" date="2020-08" db="EMBL/GenBank/DDBJ databases">
        <authorList>
            <person name="Newling K."/>
            <person name="Davey J."/>
            <person name="Forrester S."/>
        </authorList>
    </citation>
    <scope>NUCLEOTIDE SEQUENCE [LARGE SCALE GENOMIC DNA]</scope>
    <source>
        <strain evidence="3">Crithidia deanei Carvalho (ATCC PRA-265)</strain>
    </source>
</reference>
<evidence type="ECO:0000313" key="2">
    <source>
        <dbReference type="EMBL" id="CAD2221197.1"/>
    </source>
</evidence>
<dbReference type="EMBL" id="LR877164">
    <property type="protein sequence ID" value="CAD2221197.1"/>
    <property type="molecule type" value="Genomic_DNA"/>
</dbReference>
<evidence type="ECO:0000313" key="3">
    <source>
        <dbReference type="Proteomes" id="UP000515908"/>
    </source>
</evidence>
<organism evidence="2 3">
    <name type="scientific">Angomonas deanei</name>
    <dbReference type="NCBI Taxonomy" id="59799"/>
    <lineage>
        <taxon>Eukaryota</taxon>
        <taxon>Discoba</taxon>
        <taxon>Euglenozoa</taxon>
        <taxon>Kinetoplastea</taxon>
        <taxon>Metakinetoplastina</taxon>
        <taxon>Trypanosomatida</taxon>
        <taxon>Trypanosomatidae</taxon>
        <taxon>Strigomonadinae</taxon>
        <taxon>Angomonas</taxon>
    </lineage>
</organism>
<gene>
    <name evidence="2" type="ORF">ADEAN_000872800</name>
</gene>
<dbReference type="PROSITE" id="PS00455">
    <property type="entry name" value="AMP_BINDING"/>
    <property type="match status" value="1"/>
</dbReference>
<accession>A0A7G2CQ07</accession>
<evidence type="ECO:0000259" key="1">
    <source>
        <dbReference type="Pfam" id="PF00501"/>
    </source>
</evidence>
<dbReference type="GO" id="GO:0016020">
    <property type="term" value="C:membrane"/>
    <property type="evidence" value="ECO:0007669"/>
    <property type="project" value="TreeGrafter"/>
</dbReference>
<dbReference type="VEuPathDB" id="TriTrypDB:ADEAN_000872800"/>
<dbReference type="Pfam" id="PF00501">
    <property type="entry name" value="AMP-binding"/>
    <property type="match status" value="1"/>
</dbReference>
<sequence length="700" mass="77868">MGGCVSSLMETRNNSSVKEHPILHTYDSYGKVAELLPNTEKDGYSGIYRFIKTDDADLKKHCTKYHDGSNWVQVIQAICKKLPKQPALGYREIEKIEKRTVKDASGKEKTFDYYHCSSYKTISYSEMWQLMVNFGKGLTAVGVQPESMVTIYEETRWEWVVAAYGIWTQHMMVSTVYSNLGEDALCYAMGETQTSVVVCNGKAVAGLIAILRKVKLNPIIVYIDELPSGTDVGEFKAYPYMDIIEKGKKVEKELYIPTDNNEEALIMYTSGTTGNPKGVIHTHGSIAAGIHSLNHRVLDLYKPGEKGEIYCAYLPMAHILEFAVVNIFLSRGTLVGFGNPRTLTDNFAIPHGDLREFKPKVIIAVPRVFDTIKKAVEAKLPPKGSLKRAVFDKAFESRKAAMADLKDTPYWNDKVFAAARKILGGNVYGMLSGGGPLSEETQEFINVVCGGPLILQGWGLTETVCCGATQRLGDLEPYSVGQLIKTAEVRLKDTDQYKHTDKPEARGEICLRGPFLFKGYYKQPELYKECMDDEGFFHTGDVGAFTADKCNLRLIGRVKALAKNCLGEYIALENLEAIYSQNPLCAVNGVCVLVHPARTYIAALILTDSGRALRFAKEIGVEGGFPEVLKSSVFQQKAAESLVKTAKGAGRKPFECVKYVRVLDDEWTPENGLVTPTTKLRRSVVDEHYKELIAELFKNE</sequence>
<keyword evidence="3" id="KW-1185">Reference proteome</keyword>
<dbReference type="InterPro" id="IPR020845">
    <property type="entry name" value="AMP-binding_CS"/>
</dbReference>
<protein>
    <submittedName>
        <fullName evidence="2">AMP-binding enzyme, putative</fullName>
    </submittedName>
</protein>
<dbReference type="InterPro" id="IPR042099">
    <property type="entry name" value="ANL_N_sf"/>
</dbReference>
<dbReference type="GO" id="GO:0005783">
    <property type="term" value="C:endoplasmic reticulum"/>
    <property type="evidence" value="ECO:0007669"/>
    <property type="project" value="TreeGrafter"/>
</dbReference>
<feature type="domain" description="AMP-dependent synthetase/ligase" evidence="1">
    <location>
        <begin position="114"/>
        <end position="521"/>
    </location>
</feature>
<proteinExistence type="predicted"/>
<dbReference type="Proteomes" id="UP000515908">
    <property type="component" value="Chromosome 20"/>
</dbReference>
<dbReference type="PANTHER" id="PTHR43272:SF105">
    <property type="entry name" value="ACYL COA SYNTHETASE, PUTATIVE-RELATED"/>
    <property type="match status" value="1"/>
</dbReference>